<dbReference type="GO" id="GO:0005576">
    <property type="term" value="C:extracellular region"/>
    <property type="evidence" value="ECO:0007669"/>
    <property type="project" value="UniProtKB-SubCell"/>
</dbReference>
<name>A0A6M2DXY8_XENCH</name>
<proteinExistence type="inferred from homology"/>
<feature type="domain" description="Pleiotrophin/Midkine C-terminal" evidence="8">
    <location>
        <begin position="102"/>
        <end position="162"/>
    </location>
</feature>
<feature type="region of interest" description="Disordered" evidence="6">
    <location>
        <begin position="128"/>
        <end position="170"/>
    </location>
</feature>
<evidence type="ECO:0000256" key="5">
    <source>
        <dbReference type="ARBA" id="ARBA00023157"/>
    </source>
</evidence>
<dbReference type="EMBL" id="GIIL01007207">
    <property type="protein sequence ID" value="NOV50933.1"/>
    <property type="molecule type" value="Transcribed_RNA"/>
</dbReference>
<evidence type="ECO:0000256" key="1">
    <source>
        <dbReference type="ARBA" id="ARBA00004613"/>
    </source>
</evidence>
<sequence length="170" mass="18947">MKYSFLLLAVWLIAVASSEDAAGTGQQVAIDNSPGGEIWQEDDREVLIRNERGAKNRESCRYMKGQWSECNSKNNTRSRTLTLKKGDTVACEQTKTVQKKCKKACRYEKGTWGECDAQSQMTRTDTLKAGGDPTCQPHRQVTKRCGGAAQNGKKNSKANKENKGGRRNRQ</sequence>
<dbReference type="PANTHER" id="PTHR21050">
    <property type="entry name" value="MIDKINE AND PLEIOTROPHIN 1, ISOFORM A-RELATED"/>
    <property type="match status" value="1"/>
</dbReference>
<dbReference type="InterPro" id="IPR020090">
    <property type="entry name" value="PTN/MK_C_dom"/>
</dbReference>
<evidence type="ECO:0000256" key="4">
    <source>
        <dbReference type="ARBA" id="ARBA00022729"/>
    </source>
</evidence>
<dbReference type="GO" id="GO:0008083">
    <property type="term" value="F:growth factor activity"/>
    <property type="evidence" value="ECO:0007669"/>
    <property type="project" value="InterPro"/>
</dbReference>
<keyword evidence="3" id="KW-0964">Secreted</keyword>
<organism evidence="9">
    <name type="scientific">Xenopsylla cheopis</name>
    <name type="common">Oriental rat flea</name>
    <name type="synonym">Pulex cheopis</name>
    <dbReference type="NCBI Taxonomy" id="163159"/>
    <lineage>
        <taxon>Eukaryota</taxon>
        <taxon>Metazoa</taxon>
        <taxon>Ecdysozoa</taxon>
        <taxon>Arthropoda</taxon>
        <taxon>Hexapoda</taxon>
        <taxon>Insecta</taxon>
        <taxon>Pterygota</taxon>
        <taxon>Neoptera</taxon>
        <taxon>Endopterygota</taxon>
        <taxon>Siphonaptera</taxon>
        <taxon>Pulicidae</taxon>
        <taxon>Xenopsyllinae</taxon>
        <taxon>Xenopsylla</taxon>
    </lineage>
</organism>
<evidence type="ECO:0000259" key="8">
    <source>
        <dbReference type="Pfam" id="PF01091"/>
    </source>
</evidence>
<dbReference type="FunFam" id="2.30.90.10:FF:000001">
    <property type="entry name" value="Pleiotrophin"/>
    <property type="match status" value="2"/>
</dbReference>
<dbReference type="PANTHER" id="PTHR21050:SF1">
    <property type="entry name" value="MIDKINE AND PLEIOTROPHIN 1, ISOFORM A-RELATED"/>
    <property type="match status" value="1"/>
</dbReference>
<protein>
    <submittedName>
        <fullName evidence="9">Putative conserved secreted protein</fullName>
    </submittedName>
</protein>
<feature type="chain" id="PRO_5026863140" evidence="7">
    <location>
        <begin position="19"/>
        <end position="170"/>
    </location>
</feature>
<evidence type="ECO:0000256" key="7">
    <source>
        <dbReference type="SAM" id="SignalP"/>
    </source>
</evidence>
<keyword evidence="5" id="KW-1015">Disulfide bond</keyword>
<dbReference type="GO" id="GO:0008201">
    <property type="term" value="F:heparin binding"/>
    <property type="evidence" value="ECO:0007669"/>
    <property type="project" value="TreeGrafter"/>
</dbReference>
<evidence type="ECO:0000256" key="6">
    <source>
        <dbReference type="SAM" id="MobiDB-lite"/>
    </source>
</evidence>
<feature type="signal peptide" evidence="7">
    <location>
        <begin position="1"/>
        <end position="18"/>
    </location>
</feature>
<dbReference type="InterPro" id="IPR038130">
    <property type="entry name" value="PTN/MK_C_dom_sf"/>
</dbReference>
<dbReference type="GO" id="GO:0048332">
    <property type="term" value="P:mesoderm morphogenesis"/>
    <property type="evidence" value="ECO:0007669"/>
    <property type="project" value="TreeGrafter"/>
</dbReference>
<dbReference type="Pfam" id="PF01091">
    <property type="entry name" value="PTN_MK_C"/>
    <property type="match status" value="1"/>
</dbReference>
<dbReference type="Gene3D" id="2.30.90.10">
    <property type="entry name" value="Heparin-binding Growth Factor, Midkine, Chain A- C-terminal Domain"/>
    <property type="match status" value="2"/>
</dbReference>
<comment type="subcellular location">
    <subcellularLocation>
        <location evidence="1">Secreted</location>
    </subcellularLocation>
</comment>
<evidence type="ECO:0000256" key="2">
    <source>
        <dbReference type="ARBA" id="ARBA00005403"/>
    </source>
</evidence>
<reference evidence="9" key="1">
    <citation type="submission" date="2020-03" db="EMBL/GenBank/DDBJ databases">
        <title>Transcriptomic Profiling of the Digestive Tract of the Rat Flea, Xenopsylla cheopis, Following Blood Feeding and Infection with Yersinia pestis.</title>
        <authorList>
            <person name="Bland D.M."/>
            <person name="Martens C.A."/>
            <person name="Virtaneva K."/>
            <person name="Kanakabandi K."/>
            <person name="Long D."/>
            <person name="Rosenke R."/>
            <person name="Saturday G.A."/>
            <person name="Hoyt F.H."/>
            <person name="Bruno D.P."/>
            <person name="Ribeiro J.M.C."/>
            <person name="Hinnebusch J."/>
        </authorList>
    </citation>
    <scope>NUCLEOTIDE SEQUENCE</scope>
</reference>
<keyword evidence="4 7" id="KW-0732">Signal</keyword>
<accession>A0A6M2DXY8</accession>
<evidence type="ECO:0000256" key="3">
    <source>
        <dbReference type="ARBA" id="ARBA00022525"/>
    </source>
</evidence>
<dbReference type="AlphaFoldDB" id="A0A6M2DXY8"/>
<evidence type="ECO:0000313" key="9">
    <source>
        <dbReference type="EMBL" id="NOV50933.1"/>
    </source>
</evidence>
<comment type="similarity">
    <text evidence="2">Belongs to the pleiotrophin family.</text>
</comment>